<feature type="binding site" description="covalent" evidence="9">
    <location>
        <position position="44"/>
    </location>
    <ligand>
        <name>heme c</name>
        <dbReference type="ChEBI" id="CHEBI:61717"/>
        <label>1</label>
    </ligand>
</feature>
<feature type="binding site" description="axial binding residue" evidence="10">
    <location>
        <position position="343"/>
    </location>
    <ligand>
        <name>heme c</name>
        <dbReference type="ChEBI" id="CHEBI:61717"/>
        <label>3</label>
    </ligand>
    <ligandPart>
        <name>Fe</name>
        <dbReference type="ChEBI" id="CHEBI:18248"/>
    </ligandPart>
</feature>
<evidence type="ECO:0000256" key="11">
    <source>
        <dbReference type="SAM" id="Phobius"/>
    </source>
</evidence>
<feature type="binding site" description="covalent" evidence="9">
    <location>
        <position position="47"/>
    </location>
    <ligand>
        <name>heme c</name>
        <dbReference type="ChEBI" id="CHEBI:61717"/>
        <label>1</label>
    </ligand>
</feature>
<comment type="cofactor">
    <cofactor evidence="9">
        <name>heme c</name>
        <dbReference type="ChEBI" id="CHEBI:61717"/>
    </cofactor>
    <text evidence="9">Binds 3 heme c groups covalently per subunit.</text>
</comment>
<dbReference type="GO" id="GO:0047833">
    <property type="term" value="F:D-sorbitol dehydrogenase (acceptor) activity"/>
    <property type="evidence" value="ECO:0007669"/>
    <property type="project" value="UniProtKB-EC"/>
</dbReference>
<accession>A0A7W9YC37</accession>
<reference evidence="14 15" key="1">
    <citation type="submission" date="2020-08" db="EMBL/GenBank/DDBJ databases">
        <title>Genomic Encyclopedia of Type Strains, Phase IV (KMG-IV): sequencing the most valuable type-strain genomes for metagenomic binning, comparative biology and taxonomic classification.</title>
        <authorList>
            <person name="Goeker M."/>
        </authorList>
    </citation>
    <scope>NUCLEOTIDE SEQUENCE [LARGE SCALE GENOMIC DNA]</scope>
    <source>
        <strain evidence="14 15">DSM 100734</strain>
    </source>
</reference>
<feature type="binding site" description="covalent" evidence="9">
    <location>
        <position position="342"/>
    </location>
    <ligand>
        <name>heme c</name>
        <dbReference type="ChEBI" id="CHEBI:61717"/>
        <label>3</label>
    </ligand>
</feature>
<comment type="subcellular location">
    <subcellularLocation>
        <location evidence="1">Cell membrane</location>
    </subcellularLocation>
</comment>
<dbReference type="SUPFAM" id="SSF46626">
    <property type="entry name" value="Cytochrome c"/>
    <property type="match status" value="3"/>
</dbReference>
<protein>
    <submittedName>
        <fullName evidence="14">D-sorbitol dehydrogenase (Acceptor)</fullName>
        <ecNumber evidence="14">1.1.99.21</ecNumber>
    </submittedName>
</protein>
<evidence type="ECO:0000256" key="5">
    <source>
        <dbReference type="ARBA" id="ARBA00022729"/>
    </source>
</evidence>
<proteinExistence type="predicted"/>
<keyword evidence="11" id="KW-1133">Transmembrane helix</keyword>
<evidence type="ECO:0000256" key="2">
    <source>
        <dbReference type="ARBA" id="ARBA00022475"/>
    </source>
</evidence>
<evidence type="ECO:0000256" key="10">
    <source>
        <dbReference type="PIRSR" id="PIRSR000018-51"/>
    </source>
</evidence>
<dbReference type="InterPro" id="IPR051459">
    <property type="entry name" value="Cytochrome_c-type_DH"/>
</dbReference>
<dbReference type="GO" id="GO:0009055">
    <property type="term" value="F:electron transfer activity"/>
    <property type="evidence" value="ECO:0007669"/>
    <property type="project" value="InterPro"/>
</dbReference>
<dbReference type="PANTHER" id="PTHR35008:SF8">
    <property type="entry name" value="ALCOHOL DEHYDROGENASE CYTOCHROME C SUBUNIT"/>
    <property type="match status" value="1"/>
</dbReference>
<keyword evidence="11" id="KW-0812">Transmembrane</keyword>
<dbReference type="InterPro" id="IPR014353">
    <property type="entry name" value="Membr-bd_ADH_cyt_c"/>
</dbReference>
<feature type="chain" id="PRO_5030546062" evidence="12">
    <location>
        <begin position="24"/>
        <end position="476"/>
    </location>
</feature>
<feature type="transmembrane region" description="Helical" evidence="11">
    <location>
        <begin position="444"/>
        <end position="465"/>
    </location>
</feature>
<dbReference type="AlphaFoldDB" id="A0A7W9YC37"/>
<keyword evidence="14" id="KW-0560">Oxidoreductase</keyword>
<feature type="binding site" description="axial binding residue" evidence="10">
    <location>
        <position position="48"/>
    </location>
    <ligand>
        <name>heme c</name>
        <dbReference type="ChEBI" id="CHEBI:61717"/>
        <label>1</label>
    </ligand>
    <ligandPart>
        <name>Fe</name>
        <dbReference type="ChEBI" id="CHEBI:18248"/>
    </ligandPart>
</feature>
<dbReference type="GO" id="GO:0020037">
    <property type="term" value="F:heme binding"/>
    <property type="evidence" value="ECO:0007669"/>
    <property type="project" value="InterPro"/>
</dbReference>
<keyword evidence="4 10" id="KW-0479">Metal-binding</keyword>
<evidence type="ECO:0000256" key="12">
    <source>
        <dbReference type="SAM" id="SignalP"/>
    </source>
</evidence>
<dbReference type="EMBL" id="JACHEG010000011">
    <property type="protein sequence ID" value="MBB6165839.1"/>
    <property type="molecule type" value="Genomic_DNA"/>
</dbReference>
<dbReference type="Pfam" id="PF00034">
    <property type="entry name" value="Cytochrom_C"/>
    <property type="match status" value="3"/>
</dbReference>
<feature type="domain" description="Cytochrome c" evidence="13">
    <location>
        <begin position="30"/>
        <end position="134"/>
    </location>
</feature>
<keyword evidence="3 9" id="KW-0349">Heme</keyword>
<feature type="domain" description="Cytochrome c" evidence="13">
    <location>
        <begin position="178"/>
        <end position="287"/>
    </location>
</feature>
<evidence type="ECO:0000256" key="1">
    <source>
        <dbReference type="ARBA" id="ARBA00004236"/>
    </source>
</evidence>
<evidence type="ECO:0000256" key="3">
    <source>
        <dbReference type="ARBA" id="ARBA00022617"/>
    </source>
</evidence>
<dbReference type="InterPro" id="IPR036909">
    <property type="entry name" value="Cyt_c-like_dom_sf"/>
</dbReference>
<dbReference type="GO" id="GO:0005506">
    <property type="term" value="F:iron ion binding"/>
    <property type="evidence" value="ECO:0007669"/>
    <property type="project" value="InterPro"/>
</dbReference>
<keyword evidence="5 12" id="KW-0732">Signal</keyword>
<evidence type="ECO:0000313" key="14">
    <source>
        <dbReference type="EMBL" id="MBB6165839.1"/>
    </source>
</evidence>
<dbReference type="Proteomes" id="UP000547879">
    <property type="component" value="Unassembled WGS sequence"/>
</dbReference>
<evidence type="ECO:0000313" key="15">
    <source>
        <dbReference type="Proteomes" id="UP000547879"/>
    </source>
</evidence>
<dbReference type="PROSITE" id="PS51007">
    <property type="entry name" value="CYTC"/>
    <property type="match status" value="3"/>
</dbReference>
<evidence type="ECO:0000256" key="8">
    <source>
        <dbReference type="ARBA" id="ARBA00023136"/>
    </source>
</evidence>
<feature type="binding site" description="covalent" evidence="9">
    <location>
        <position position="196"/>
    </location>
    <ligand>
        <name>heme c</name>
        <dbReference type="ChEBI" id="CHEBI:61717"/>
        <label>2</label>
    </ligand>
</feature>
<keyword evidence="8 11" id="KW-0472">Membrane</keyword>
<comment type="caution">
    <text evidence="14">The sequence shown here is derived from an EMBL/GenBank/DDBJ whole genome shotgun (WGS) entry which is preliminary data.</text>
</comment>
<feature type="domain" description="Cytochrome c" evidence="13">
    <location>
        <begin position="326"/>
        <end position="414"/>
    </location>
</feature>
<dbReference type="EC" id="1.1.99.21" evidence="14"/>
<keyword evidence="15" id="KW-1185">Reference proteome</keyword>
<evidence type="ECO:0000259" key="13">
    <source>
        <dbReference type="PROSITE" id="PS51007"/>
    </source>
</evidence>
<dbReference type="PIRSF" id="PIRSF000018">
    <property type="entry name" value="Mb_ADH_cyt_c"/>
    <property type="match status" value="1"/>
</dbReference>
<sequence>MRKTVFAFSALAFSTVAASSVLAQDAATSALIERGRSVAIASDCMACHRTPEGEGKPFAGGYTISSPLGPIVAPNITPSKEFGIGNWSEAQFEAAMRDGVAPRGHLYPAMPYTAYRAMSDDDLHALFVYLQKDVKPVDEAPKAQTDLPFPFNIRLSMAGWNLFFNRATPFDNALAAPAGTERGKYLVDGPAHCGACHTPRNTLMAEDASQYLGGGDVGGWHAPNITSDPVSGIGGWSDAELVTYLKNGNAVGKSQAAGPMAEAVEHSFRHMPDNDLQAIANYLKTVPAIRSEAQTAPAYEHSKAKSAGIGKLDYGIDRSPAAMVNGTSVDGEELYVSACATCHQLNGAGTQDQFYPSLTSNRATGGMTPNNLVMAVVEGVHRKTNDFTVQMPAFKDELSNAQIAAVSNYVLQRFGNASLSVSEADVVELKNGGEVPLLVKATPWLMLGGTVLAAFVLVLAAVFFWRRGKRNTLQHA</sequence>
<evidence type="ECO:0000256" key="4">
    <source>
        <dbReference type="ARBA" id="ARBA00022723"/>
    </source>
</evidence>
<evidence type="ECO:0000256" key="9">
    <source>
        <dbReference type="PIRSR" id="PIRSR000018-50"/>
    </source>
</evidence>
<gene>
    <name evidence="14" type="ORF">HNQ72_005687</name>
</gene>
<keyword evidence="7 10" id="KW-0408">Iron</keyword>
<organism evidence="14 15">
    <name type="scientific">Rhizobium wenxiniae</name>
    <dbReference type="NCBI Taxonomy" id="1737357"/>
    <lineage>
        <taxon>Bacteria</taxon>
        <taxon>Pseudomonadati</taxon>
        <taxon>Pseudomonadota</taxon>
        <taxon>Alphaproteobacteria</taxon>
        <taxon>Hyphomicrobiales</taxon>
        <taxon>Rhizobiaceae</taxon>
        <taxon>Rhizobium/Agrobacterium group</taxon>
        <taxon>Rhizobium</taxon>
    </lineage>
</organism>
<keyword evidence="6" id="KW-0677">Repeat</keyword>
<name>A0A7W9YC37_9HYPH</name>
<dbReference type="InterPro" id="IPR009056">
    <property type="entry name" value="Cyt_c-like_dom"/>
</dbReference>
<evidence type="ECO:0000256" key="6">
    <source>
        <dbReference type="ARBA" id="ARBA00022737"/>
    </source>
</evidence>
<dbReference type="RefSeq" id="WP_183997437.1">
    <property type="nucleotide sequence ID" value="NZ_BMHW01000013.1"/>
</dbReference>
<feature type="binding site" description="covalent" evidence="9">
    <location>
        <position position="339"/>
    </location>
    <ligand>
        <name>heme c</name>
        <dbReference type="ChEBI" id="CHEBI:61717"/>
        <label>3</label>
    </ligand>
</feature>
<dbReference type="GO" id="GO:0005886">
    <property type="term" value="C:plasma membrane"/>
    <property type="evidence" value="ECO:0007669"/>
    <property type="project" value="UniProtKB-SubCell"/>
</dbReference>
<feature type="signal peptide" evidence="12">
    <location>
        <begin position="1"/>
        <end position="23"/>
    </location>
</feature>
<evidence type="ECO:0000256" key="7">
    <source>
        <dbReference type="ARBA" id="ARBA00023004"/>
    </source>
</evidence>
<feature type="binding site" description="covalent" evidence="9">
    <location>
        <position position="193"/>
    </location>
    <ligand>
        <name>heme c</name>
        <dbReference type="ChEBI" id="CHEBI:61717"/>
        <label>2</label>
    </ligand>
</feature>
<keyword evidence="2" id="KW-1003">Cell membrane</keyword>
<dbReference type="PANTHER" id="PTHR35008">
    <property type="entry name" value="BLL4482 PROTEIN-RELATED"/>
    <property type="match status" value="1"/>
</dbReference>
<dbReference type="Gene3D" id="1.10.760.10">
    <property type="entry name" value="Cytochrome c-like domain"/>
    <property type="match status" value="3"/>
</dbReference>
<feature type="binding site" description="axial binding residue" evidence="10">
    <location>
        <position position="197"/>
    </location>
    <ligand>
        <name>heme c</name>
        <dbReference type="ChEBI" id="CHEBI:61717"/>
        <label>2</label>
    </ligand>
    <ligandPart>
        <name>Fe</name>
        <dbReference type="ChEBI" id="CHEBI:18248"/>
    </ligandPart>
</feature>